<evidence type="ECO:0000313" key="2">
    <source>
        <dbReference type="Proteomes" id="UP000679307"/>
    </source>
</evidence>
<dbReference type="Proteomes" id="UP000679307">
    <property type="component" value="Chromosome"/>
</dbReference>
<protein>
    <submittedName>
        <fullName evidence="1">Uncharacterized protein</fullName>
    </submittedName>
</protein>
<name>A0ABX8EJN4_9ACTN</name>
<reference evidence="1 2" key="1">
    <citation type="submission" date="2021-05" db="EMBL/GenBank/DDBJ databases">
        <title>Complete genome of Nocardioides aquaticus KCTC 9944T isolated from meromictic and hypersaline Ekho Lake, Antarctica.</title>
        <authorList>
            <person name="Hwang K."/>
            <person name="Kim K.M."/>
            <person name="Choe H."/>
        </authorList>
    </citation>
    <scope>NUCLEOTIDE SEQUENCE [LARGE SCALE GENOMIC DNA]</scope>
    <source>
        <strain evidence="1 2">KCTC 9944</strain>
    </source>
</reference>
<organism evidence="1 2">
    <name type="scientific">Nocardioides aquaticus</name>
    <dbReference type="NCBI Taxonomy" id="160826"/>
    <lineage>
        <taxon>Bacteria</taxon>
        <taxon>Bacillati</taxon>
        <taxon>Actinomycetota</taxon>
        <taxon>Actinomycetes</taxon>
        <taxon>Propionibacteriales</taxon>
        <taxon>Nocardioidaceae</taxon>
        <taxon>Nocardioides</taxon>
    </lineage>
</organism>
<evidence type="ECO:0000313" key="1">
    <source>
        <dbReference type="EMBL" id="QVT80125.1"/>
    </source>
</evidence>
<gene>
    <name evidence="1" type="ORF">ENKNEFLB_02516</name>
</gene>
<dbReference type="EMBL" id="CP075371">
    <property type="protein sequence ID" value="QVT80125.1"/>
    <property type="molecule type" value="Genomic_DNA"/>
</dbReference>
<keyword evidence="2" id="KW-1185">Reference proteome</keyword>
<proteinExistence type="predicted"/>
<dbReference type="RefSeq" id="WP_214055729.1">
    <property type="nucleotide sequence ID" value="NZ_BAAAHS010000021.1"/>
</dbReference>
<sequence length="46" mass="5348">MRIMRSAAAIGVARKLYTEAQKPENQRRIKEAVEKVKARRGQRPVR</sequence>
<accession>A0ABX8EJN4</accession>